<dbReference type="Proteomes" id="UP000247727">
    <property type="component" value="Unassembled WGS sequence"/>
</dbReference>
<dbReference type="OrthoDB" id="7688759at2"/>
<protein>
    <submittedName>
        <fullName evidence="2">Uncharacterized protein</fullName>
    </submittedName>
</protein>
<proteinExistence type="predicted"/>
<organism evidence="2 3">
    <name type="scientific">Rhodobacter viridis</name>
    <dbReference type="NCBI Taxonomy" id="1054202"/>
    <lineage>
        <taxon>Bacteria</taxon>
        <taxon>Pseudomonadati</taxon>
        <taxon>Pseudomonadota</taxon>
        <taxon>Alphaproteobacteria</taxon>
        <taxon>Rhodobacterales</taxon>
        <taxon>Rhodobacter group</taxon>
        <taxon>Rhodobacter</taxon>
    </lineage>
</organism>
<accession>A0A318TVB7</accession>
<name>A0A318TVB7_9RHOB</name>
<reference evidence="2 3" key="1">
    <citation type="submission" date="2018-06" db="EMBL/GenBank/DDBJ databases">
        <title>Genomic Encyclopedia of Type Strains, Phase III (KMG-III): the genomes of soil and plant-associated and newly described type strains.</title>
        <authorList>
            <person name="Whitman W."/>
        </authorList>
    </citation>
    <scope>NUCLEOTIDE SEQUENCE [LARGE SCALE GENOMIC DNA]</scope>
    <source>
        <strain evidence="2 3">JA737</strain>
    </source>
</reference>
<evidence type="ECO:0000256" key="1">
    <source>
        <dbReference type="SAM" id="SignalP"/>
    </source>
</evidence>
<comment type="caution">
    <text evidence="2">The sequence shown here is derived from an EMBL/GenBank/DDBJ whole genome shotgun (WGS) entry which is preliminary data.</text>
</comment>
<keyword evidence="1" id="KW-0732">Signal</keyword>
<feature type="signal peptide" evidence="1">
    <location>
        <begin position="1"/>
        <end position="20"/>
    </location>
</feature>
<sequence>MTRLHSVIIAAMIALCPLLAAGAGQARAPDLPFAGGCDLVKAGKLSYRGTCAVLRTKVTAEDTSGRCTGEVITVKIPGRGEANLLRGVGKDCASQFLDSPVTFIGEDSEGWLVVSTEAGKVLRFEPGPEPGLPVLDGFLAGMDSCTPSEALKTFFENLSDSYATPPDAPDGPVAATETPVIWPPGGLLAPELVAAQKVGPRVQIDVALQGNYLGLPVARVQYDYRPEGGGFLEQSLVFESPRAEVVARFGAAIDQAERTLRAETGDRNRAYIAEGEPGRLVCVFPE</sequence>
<dbReference type="RefSeq" id="WP_146227914.1">
    <property type="nucleotide sequence ID" value="NZ_QJTK01000011.1"/>
</dbReference>
<evidence type="ECO:0000313" key="3">
    <source>
        <dbReference type="Proteomes" id="UP000247727"/>
    </source>
</evidence>
<evidence type="ECO:0000313" key="2">
    <source>
        <dbReference type="EMBL" id="PYF08766.1"/>
    </source>
</evidence>
<gene>
    <name evidence="2" type="ORF">C8J30_11195</name>
</gene>
<dbReference type="AlphaFoldDB" id="A0A318TVB7"/>
<feature type="chain" id="PRO_5016298418" evidence="1">
    <location>
        <begin position="21"/>
        <end position="286"/>
    </location>
</feature>
<keyword evidence="3" id="KW-1185">Reference proteome</keyword>
<dbReference type="EMBL" id="QJTK01000011">
    <property type="protein sequence ID" value="PYF08766.1"/>
    <property type="molecule type" value="Genomic_DNA"/>
</dbReference>